<feature type="non-terminal residue" evidence="8">
    <location>
        <position position="175"/>
    </location>
</feature>
<feature type="transmembrane region" description="Helical" evidence="5">
    <location>
        <begin position="53"/>
        <end position="75"/>
    </location>
</feature>
<comment type="subcellular location">
    <subcellularLocation>
        <location evidence="1">Membrane</location>
        <topology evidence="1">Multi-pass membrane protein</topology>
    </subcellularLocation>
</comment>
<dbReference type="Proteomes" id="UP000288716">
    <property type="component" value="Unassembled WGS sequence"/>
</dbReference>
<gene>
    <name evidence="8" type="ORF">B4U80_07114</name>
</gene>
<evidence type="ECO:0000313" key="9">
    <source>
        <dbReference type="Proteomes" id="UP000288716"/>
    </source>
</evidence>
<dbReference type="SUPFAM" id="SSF103481">
    <property type="entry name" value="Multidrug resistance efflux transporter EmrE"/>
    <property type="match status" value="1"/>
</dbReference>
<evidence type="ECO:0000259" key="7">
    <source>
        <dbReference type="Pfam" id="PF00892"/>
    </source>
</evidence>
<feature type="transmembrane region" description="Helical" evidence="5">
    <location>
        <begin position="156"/>
        <end position="174"/>
    </location>
</feature>
<feature type="signal peptide" evidence="6">
    <location>
        <begin position="1"/>
        <end position="17"/>
    </location>
</feature>
<evidence type="ECO:0000256" key="5">
    <source>
        <dbReference type="SAM" id="Phobius"/>
    </source>
</evidence>
<evidence type="ECO:0000256" key="3">
    <source>
        <dbReference type="ARBA" id="ARBA00022989"/>
    </source>
</evidence>
<feature type="transmembrane region" description="Helical" evidence="5">
    <location>
        <begin position="87"/>
        <end position="106"/>
    </location>
</feature>
<keyword evidence="9" id="KW-1185">Reference proteome</keyword>
<accession>A0A443S569</accession>
<dbReference type="PANTHER" id="PTHR22911:SF6">
    <property type="entry name" value="SOLUTE CARRIER FAMILY 35 MEMBER G1"/>
    <property type="match status" value="1"/>
</dbReference>
<dbReference type="InterPro" id="IPR037185">
    <property type="entry name" value="EmrE-like"/>
</dbReference>
<feature type="chain" id="PRO_5019168193" evidence="6">
    <location>
        <begin position="18"/>
        <end position="175"/>
    </location>
</feature>
<dbReference type="OrthoDB" id="6502282at2759"/>
<dbReference type="GO" id="GO:0016020">
    <property type="term" value="C:membrane"/>
    <property type="evidence" value="ECO:0007669"/>
    <property type="project" value="UniProtKB-SubCell"/>
</dbReference>
<protein>
    <submittedName>
        <fullName evidence="8">Transmembrane protein-like protein</fullName>
    </submittedName>
</protein>
<dbReference type="InterPro" id="IPR000620">
    <property type="entry name" value="EamA_dom"/>
</dbReference>
<dbReference type="STRING" id="299467.A0A443S569"/>
<evidence type="ECO:0000256" key="6">
    <source>
        <dbReference type="SAM" id="SignalP"/>
    </source>
</evidence>
<dbReference type="Gene3D" id="1.10.3730.20">
    <property type="match status" value="1"/>
</dbReference>
<evidence type="ECO:0000256" key="1">
    <source>
        <dbReference type="ARBA" id="ARBA00004141"/>
    </source>
</evidence>
<dbReference type="EMBL" id="NCKV01008175">
    <property type="protein sequence ID" value="RWS22677.1"/>
    <property type="molecule type" value="Genomic_DNA"/>
</dbReference>
<keyword evidence="6" id="KW-0732">Signal</keyword>
<name>A0A443S569_9ACAR</name>
<dbReference type="AlphaFoldDB" id="A0A443S569"/>
<comment type="caution">
    <text evidence="8">The sequence shown here is derived from an EMBL/GenBank/DDBJ whole genome shotgun (WGS) entry which is preliminary data.</text>
</comment>
<evidence type="ECO:0000313" key="8">
    <source>
        <dbReference type="EMBL" id="RWS22677.1"/>
    </source>
</evidence>
<evidence type="ECO:0000256" key="2">
    <source>
        <dbReference type="ARBA" id="ARBA00022692"/>
    </source>
</evidence>
<reference evidence="8 9" key="1">
    <citation type="journal article" date="2018" name="Gigascience">
        <title>Genomes of trombidid mites reveal novel predicted allergens and laterally-transferred genes associated with secondary metabolism.</title>
        <authorList>
            <person name="Dong X."/>
            <person name="Chaisiri K."/>
            <person name="Xia D."/>
            <person name="Armstrong S.D."/>
            <person name="Fang Y."/>
            <person name="Donnelly M.J."/>
            <person name="Kadowaki T."/>
            <person name="McGarry J.W."/>
            <person name="Darby A.C."/>
            <person name="Makepeace B.L."/>
        </authorList>
    </citation>
    <scope>NUCLEOTIDE SEQUENCE [LARGE SCALE GENOMIC DNA]</scope>
    <source>
        <strain evidence="8">UoL-UT</strain>
    </source>
</reference>
<sequence>MCRFVGVFLLAIPLVIKEGGDPLGPKELRLLLILRGIVGATNLFLRFYAMQHLPIGEAAVIVSSVPVVVSVFACVCLNESCGFVQSIAAILTVTGLAFITKVPFLLDLVNSFGPSTFETTMQNNVSLYGIISACSSTLFGASVFIVLRKLKKAHQSIILFNFGWVAIIETVIIAA</sequence>
<keyword evidence="4 5" id="KW-0472">Membrane</keyword>
<dbReference type="VEuPathDB" id="VectorBase:LDEU009363"/>
<organism evidence="8 9">
    <name type="scientific">Leptotrombidium deliense</name>
    <dbReference type="NCBI Taxonomy" id="299467"/>
    <lineage>
        <taxon>Eukaryota</taxon>
        <taxon>Metazoa</taxon>
        <taxon>Ecdysozoa</taxon>
        <taxon>Arthropoda</taxon>
        <taxon>Chelicerata</taxon>
        <taxon>Arachnida</taxon>
        <taxon>Acari</taxon>
        <taxon>Acariformes</taxon>
        <taxon>Trombidiformes</taxon>
        <taxon>Prostigmata</taxon>
        <taxon>Anystina</taxon>
        <taxon>Parasitengona</taxon>
        <taxon>Trombiculoidea</taxon>
        <taxon>Trombiculidae</taxon>
        <taxon>Leptotrombidium</taxon>
    </lineage>
</organism>
<dbReference type="PANTHER" id="PTHR22911">
    <property type="entry name" value="ACYL-MALONYL CONDENSING ENZYME-RELATED"/>
    <property type="match status" value="1"/>
</dbReference>
<feature type="domain" description="EamA" evidence="7">
    <location>
        <begin position="4"/>
        <end position="100"/>
    </location>
</feature>
<evidence type="ECO:0000256" key="4">
    <source>
        <dbReference type="ARBA" id="ARBA00023136"/>
    </source>
</evidence>
<proteinExistence type="predicted"/>
<keyword evidence="3 5" id="KW-1133">Transmembrane helix</keyword>
<keyword evidence="2 5" id="KW-0812">Transmembrane</keyword>
<feature type="transmembrane region" description="Helical" evidence="5">
    <location>
        <begin position="126"/>
        <end position="147"/>
    </location>
</feature>
<dbReference type="Pfam" id="PF00892">
    <property type="entry name" value="EamA"/>
    <property type="match status" value="1"/>
</dbReference>